<dbReference type="InterPro" id="IPR051268">
    <property type="entry name" value="Type-I_R_enzyme_R_subunit"/>
</dbReference>
<keyword evidence="10" id="KW-0238">DNA-binding</keyword>
<keyword evidence="9" id="KW-0067">ATP-binding</keyword>
<dbReference type="AlphaFoldDB" id="A0A1G5VHW7"/>
<evidence type="ECO:0000256" key="8">
    <source>
        <dbReference type="ARBA" id="ARBA00022801"/>
    </source>
</evidence>
<protein>
    <recommendedName>
        <fullName evidence="3">type I site-specific deoxyribonuclease</fullName>
        <ecNumber evidence="3">3.1.21.3</ecNumber>
    </recommendedName>
</protein>
<gene>
    <name evidence="12" type="ORF">SAMN02910315_00592</name>
</gene>
<dbReference type="PANTHER" id="PTHR30195">
    <property type="entry name" value="TYPE I SITE-SPECIFIC DEOXYRIBONUCLEASE PROTEIN SUBUNIT M AND R"/>
    <property type="match status" value="1"/>
</dbReference>
<dbReference type="EC" id="3.1.21.3" evidence="3"/>
<dbReference type="CDD" id="cd22332">
    <property type="entry name" value="HsdR_N"/>
    <property type="match status" value="1"/>
</dbReference>
<dbReference type="InterPro" id="IPR055180">
    <property type="entry name" value="HsdR_RecA-like_helicase_dom_2"/>
</dbReference>
<proteinExistence type="inferred from homology"/>
<evidence type="ECO:0000256" key="10">
    <source>
        <dbReference type="ARBA" id="ARBA00023125"/>
    </source>
</evidence>
<dbReference type="InterPro" id="IPR007409">
    <property type="entry name" value="Restrct_endonuc_type1_HsdR_N"/>
</dbReference>
<dbReference type="Proteomes" id="UP000323439">
    <property type="component" value="Unassembled WGS sequence"/>
</dbReference>
<evidence type="ECO:0000256" key="5">
    <source>
        <dbReference type="ARBA" id="ARBA00022741"/>
    </source>
</evidence>
<comment type="similarity">
    <text evidence="2">Belongs to the HsdR family.</text>
</comment>
<keyword evidence="13" id="KW-1185">Reference proteome</keyword>
<dbReference type="NCBIfam" id="TIGR00348">
    <property type="entry name" value="hsdR"/>
    <property type="match status" value="1"/>
</dbReference>
<evidence type="ECO:0000256" key="6">
    <source>
        <dbReference type="ARBA" id="ARBA00022747"/>
    </source>
</evidence>
<evidence type="ECO:0000256" key="4">
    <source>
        <dbReference type="ARBA" id="ARBA00022722"/>
    </source>
</evidence>
<dbReference type="SUPFAM" id="SSF52540">
    <property type="entry name" value="P-loop containing nucleoside triphosphate hydrolases"/>
    <property type="match status" value="1"/>
</dbReference>
<name>A0A1G5VHW7_9EURY</name>
<dbReference type="Gene3D" id="3.90.1570.50">
    <property type="match status" value="1"/>
</dbReference>
<keyword evidence="5" id="KW-0547">Nucleotide-binding</keyword>
<keyword evidence="7" id="KW-0255">Endonuclease</keyword>
<keyword evidence="8" id="KW-0378">Hydrolase</keyword>
<dbReference type="InterPro" id="IPR014001">
    <property type="entry name" value="Helicase_ATP-bd"/>
</dbReference>
<dbReference type="Pfam" id="PF04313">
    <property type="entry name" value="HSDR_N"/>
    <property type="match status" value="1"/>
</dbReference>
<dbReference type="Gene3D" id="3.40.50.300">
    <property type="entry name" value="P-loop containing nucleotide triphosphate hydrolases"/>
    <property type="match status" value="2"/>
</dbReference>
<dbReference type="GO" id="GO:0003677">
    <property type="term" value="F:DNA binding"/>
    <property type="evidence" value="ECO:0007669"/>
    <property type="project" value="UniProtKB-KW"/>
</dbReference>
<evidence type="ECO:0000256" key="9">
    <source>
        <dbReference type="ARBA" id="ARBA00022840"/>
    </source>
</evidence>
<dbReference type="CDD" id="cd18800">
    <property type="entry name" value="SF2_C_EcoR124I-like"/>
    <property type="match status" value="1"/>
</dbReference>
<evidence type="ECO:0000256" key="3">
    <source>
        <dbReference type="ARBA" id="ARBA00012654"/>
    </source>
</evidence>
<dbReference type="InterPro" id="IPR004473">
    <property type="entry name" value="Restrct_endonuc_typeI_HsdR"/>
</dbReference>
<dbReference type="Pfam" id="PF18766">
    <property type="entry name" value="SWI2_SNF2"/>
    <property type="match status" value="1"/>
</dbReference>
<dbReference type="InterPro" id="IPR022625">
    <property type="entry name" value="TypeI_RM_Rsu_C"/>
</dbReference>
<reference evidence="12 13" key="1">
    <citation type="submission" date="2016-10" db="EMBL/GenBank/DDBJ databases">
        <authorList>
            <person name="Varghese N."/>
            <person name="Submissions S."/>
        </authorList>
    </citation>
    <scope>NUCLEOTIDE SEQUENCE [LARGE SCALE GENOMIC DNA]</scope>
    <source>
        <strain evidence="12 13">DSM 16643</strain>
    </source>
</reference>
<accession>A0A1G5VHW7</accession>
<dbReference type="InterPro" id="IPR027417">
    <property type="entry name" value="P-loop_NTPase"/>
</dbReference>
<dbReference type="InterPro" id="IPR040980">
    <property type="entry name" value="SWI2_SNF2"/>
</dbReference>
<dbReference type="Pfam" id="PF22679">
    <property type="entry name" value="T1R_D3-like"/>
    <property type="match status" value="1"/>
</dbReference>
<sequence length="930" mass="109198">MMPVDVESEKMLEDKFIKQLQGMGYEFIKIKNEEELNANFKIQLEKLNKKELNGKPLTDDEFERILIYLDSGSVFDKADKLRDEYTIKRDNEMSVSIKFLNQKDWCKNIFQVSNQITMRGTHENRYDVTILINGLPLVQVELKRRSIAISEAFNQVKRYMKTSYKNLFGYIQIFIVSNGLYTKYFANGRPNDVDFGYTFYWKDKDNNNIYPLNEFTEDFLEKCNIAKMISKFMVLNESTKELMVLRAYQKYAVDAVLTQALENKKNGYVYHTTGSGKTLTSFKVSQLLAEEPSIYKVIFVVDRRDLNDQTNKEFNKFCPKCVGTSEHTGALVKNLLSDKNPLITTTIQKLAIAVNRKHTSKKLEKIRDKNIIFIYDECHRSQFGKMQQDISNFFKNSLSYGFTGTPIFEENAMGHKTTKTIFGERLHTYMIKDAIADYNVLGFSIDYYNTLKIKEGVIDEKVHSIKINEAYAHKDRLNLIVDHILDSYNVKTKDSEFNAIFAVSQKTKDNPTGFIHDYYKLFKEKIKERNLNFKIATIFTYAPNENFDDREKHSQELLDEYMVDYNEMFGTNFDTETMGEYHRDVCKRMKNREIDLLLVINMFLTGFDSKLLNTLYVDKNLEYHGLLQAFSRTNRICNPRKSHGNIVCYRPLQEKVDEAIALFSNNAPSEDILLPTYKALVKRFNEDLDRLYELVQTAQDAYNLQSESKKKDFVLAFKKLIKTKNKLETFVEFSFNDLNIDEQEYEDFTGAYLNIKETGTDGGYGAGGISILDDIDFELDLLRNDKINVDYILELLENMNIKDNYDKERERIVKMMENTVNLRSKIKLMEKFMDYELNHIRGKGLNIKEEFDTFIQNEKRQAICDLIDEEELIEEVTRDLLSEYEFSEKLDEQLIREAFKDKTLKYKDRKAKIRKVKDEILAIFDMFNFE</sequence>
<dbReference type="GO" id="GO:0120545">
    <property type="term" value="F:nucleic acid conformation isomerase activity"/>
    <property type="evidence" value="ECO:0007669"/>
    <property type="project" value="UniProtKB-ARBA"/>
</dbReference>
<dbReference type="EMBL" id="FMXB01000004">
    <property type="protein sequence ID" value="SDA45026.1"/>
    <property type="molecule type" value="Genomic_DNA"/>
</dbReference>
<comment type="catalytic activity">
    <reaction evidence="1">
        <text>Endonucleolytic cleavage of DNA to give random double-stranded fragments with terminal 5'-phosphates, ATP is simultaneously hydrolyzed.</text>
        <dbReference type="EC" id="3.1.21.3"/>
    </reaction>
</comment>
<keyword evidence="4" id="KW-0540">Nuclease</keyword>
<evidence type="ECO:0000256" key="2">
    <source>
        <dbReference type="ARBA" id="ARBA00008598"/>
    </source>
</evidence>
<keyword evidence="6" id="KW-0680">Restriction system</keyword>
<evidence type="ECO:0000313" key="12">
    <source>
        <dbReference type="EMBL" id="SDA45026.1"/>
    </source>
</evidence>
<dbReference type="Gene3D" id="1.20.58.910">
    <property type="match status" value="1"/>
</dbReference>
<evidence type="ECO:0000256" key="1">
    <source>
        <dbReference type="ARBA" id="ARBA00000851"/>
    </source>
</evidence>
<evidence type="ECO:0000256" key="7">
    <source>
        <dbReference type="ARBA" id="ARBA00022759"/>
    </source>
</evidence>
<organism evidence="12 13">
    <name type="scientific">Methanobrevibacter millerae</name>
    <dbReference type="NCBI Taxonomy" id="230361"/>
    <lineage>
        <taxon>Archaea</taxon>
        <taxon>Methanobacteriati</taxon>
        <taxon>Methanobacteriota</taxon>
        <taxon>Methanomada group</taxon>
        <taxon>Methanobacteria</taxon>
        <taxon>Methanobacteriales</taxon>
        <taxon>Methanobacteriaceae</taxon>
        <taxon>Methanobrevibacter</taxon>
    </lineage>
</organism>
<dbReference type="PROSITE" id="PS51192">
    <property type="entry name" value="HELICASE_ATP_BIND_1"/>
    <property type="match status" value="1"/>
</dbReference>
<evidence type="ECO:0000259" key="11">
    <source>
        <dbReference type="PROSITE" id="PS51192"/>
    </source>
</evidence>
<evidence type="ECO:0000313" key="13">
    <source>
        <dbReference type="Proteomes" id="UP000323439"/>
    </source>
</evidence>
<dbReference type="SMART" id="SM00487">
    <property type="entry name" value="DEXDc"/>
    <property type="match status" value="1"/>
</dbReference>
<feature type="domain" description="Helicase ATP-binding" evidence="11">
    <location>
        <begin position="258"/>
        <end position="424"/>
    </location>
</feature>
<dbReference type="Pfam" id="PF12008">
    <property type="entry name" value="EcoR124_C"/>
    <property type="match status" value="1"/>
</dbReference>
<dbReference type="PANTHER" id="PTHR30195:SF16">
    <property type="entry name" value="TYPE I RESTRICTION ENZYME ENDONUCLEASE SUBUNIT"/>
    <property type="match status" value="1"/>
</dbReference>
<dbReference type="GO" id="GO:0009035">
    <property type="term" value="F:type I site-specific deoxyribonuclease activity"/>
    <property type="evidence" value="ECO:0007669"/>
    <property type="project" value="UniProtKB-EC"/>
</dbReference>
<dbReference type="GO" id="GO:0009307">
    <property type="term" value="P:DNA restriction-modification system"/>
    <property type="evidence" value="ECO:0007669"/>
    <property type="project" value="UniProtKB-KW"/>
</dbReference>
<dbReference type="GO" id="GO:0005524">
    <property type="term" value="F:ATP binding"/>
    <property type="evidence" value="ECO:0007669"/>
    <property type="project" value="UniProtKB-KW"/>
</dbReference>